<sequence>MDLSAINPLVLIASLMVAATPILLAAIGELVVEKAGVLNLGVEGMMITGAICGFAIAVETGSPALGFIASMIGAALLSLIFGFLTQVLMSNQVATGLALTLFGLGLSALLGQGYVGIKPPATHDINFGFLTEIPVIGPILFTHDIIVYASLALIAATWAVLKFTRVGLILRAVGENHDAAHALGYKVVRIRILAIMFGGACAGLGGAYLSLVRVPQWTEGMTAGAGWIALALVVFASWKPLRVLVGAYLFGGITVLQLNLQAAGVAIPVEYLSMSPYLITILVLVIMSSDRSRAALNAPASLGRVFHASS</sequence>
<dbReference type="CDD" id="cd06580">
    <property type="entry name" value="TM_PBP1_transp_TpRbsC_like"/>
    <property type="match status" value="1"/>
</dbReference>
<name>A0A058ZPZ7_9RHOB</name>
<dbReference type="RefSeq" id="WP_035248840.1">
    <property type="nucleotide sequence ID" value="NZ_AQQY01000002.1"/>
</dbReference>
<evidence type="ECO:0000256" key="1">
    <source>
        <dbReference type="ARBA" id="ARBA00004651"/>
    </source>
</evidence>
<feature type="transmembrane region" description="Helical" evidence="6">
    <location>
        <begin position="135"/>
        <end position="161"/>
    </location>
</feature>
<dbReference type="InterPro" id="IPR001851">
    <property type="entry name" value="ABC_transp_permease"/>
</dbReference>
<dbReference type="STRING" id="1461693.ATO10_04932"/>
<feature type="transmembrane region" description="Helical" evidence="6">
    <location>
        <begin position="192"/>
        <end position="211"/>
    </location>
</feature>
<accession>A0A058ZPZ7</accession>
<comment type="caution">
    <text evidence="7">The sequence shown here is derived from an EMBL/GenBank/DDBJ whole genome shotgun (WGS) entry which is preliminary data.</text>
</comment>
<feature type="transmembrane region" description="Helical" evidence="6">
    <location>
        <begin position="96"/>
        <end position="115"/>
    </location>
</feature>
<evidence type="ECO:0000313" key="7">
    <source>
        <dbReference type="EMBL" id="KCV82926.1"/>
    </source>
</evidence>
<feature type="transmembrane region" description="Helical" evidence="6">
    <location>
        <begin position="64"/>
        <end position="84"/>
    </location>
</feature>
<feature type="transmembrane region" description="Helical" evidence="6">
    <location>
        <begin position="37"/>
        <end position="58"/>
    </location>
</feature>
<keyword evidence="5 6" id="KW-0472">Membrane</keyword>
<dbReference type="PATRIC" id="fig|1461693.3.peg.1005"/>
<evidence type="ECO:0000256" key="5">
    <source>
        <dbReference type="ARBA" id="ARBA00023136"/>
    </source>
</evidence>
<keyword evidence="2" id="KW-1003">Cell membrane</keyword>
<feature type="transmembrane region" description="Helical" evidence="6">
    <location>
        <begin position="266"/>
        <end position="287"/>
    </location>
</feature>
<dbReference type="AlphaFoldDB" id="A0A058ZPZ7"/>
<dbReference type="OrthoDB" id="9792579at2"/>
<keyword evidence="3 6" id="KW-0812">Transmembrane</keyword>
<evidence type="ECO:0000256" key="2">
    <source>
        <dbReference type="ARBA" id="ARBA00022475"/>
    </source>
</evidence>
<dbReference type="GO" id="GO:0022857">
    <property type="term" value="F:transmembrane transporter activity"/>
    <property type="evidence" value="ECO:0007669"/>
    <property type="project" value="InterPro"/>
</dbReference>
<feature type="transmembrane region" description="Helical" evidence="6">
    <location>
        <begin position="243"/>
        <end position="260"/>
    </location>
</feature>
<evidence type="ECO:0000256" key="6">
    <source>
        <dbReference type="SAM" id="Phobius"/>
    </source>
</evidence>
<comment type="subcellular location">
    <subcellularLocation>
        <location evidence="1">Cell membrane</location>
        <topology evidence="1">Multi-pass membrane protein</topology>
    </subcellularLocation>
</comment>
<gene>
    <name evidence="7" type="ORF">ATO10_04932</name>
</gene>
<dbReference type="PANTHER" id="PTHR43370">
    <property type="entry name" value="SUGAR ABC TRANSPORTER INTEGRAL MEMBRANE PROTEIN-RELATED"/>
    <property type="match status" value="1"/>
</dbReference>
<feature type="transmembrane region" description="Helical" evidence="6">
    <location>
        <begin position="6"/>
        <end position="25"/>
    </location>
</feature>
<dbReference type="EMBL" id="AQQY01000002">
    <property type="protein sequence ID" value="KCV82926.1"/>
    <property type="molecule type" value="Genomic_DNA"/>
</dbReference>
<dbReference type="GO" id="GO:0005886">
    <property type="term" value="C:plasma membrane"/>
    <property type="evidence" value="ECO:0007669"/>
    <property type="project" value="UniProtKB-SubCell"/>
</dbReference>
<organism evidence="7 8">
    <name type="scientific">Actibacterium atlanticum</name>
    <dbReference type="NCBI Taxonomy" id="1461693"/>
    <lineage>
        <taxon>Bacteria</taxon>
        <taxon>Pseudomonadati</taxon>
        <taxon>Pseudomonadota</taxon>
        <taxon>Alphaproteobacteria</taxon>
        <taxon>Rhodobacterales</taxon>
        <taxon>Roseobacteraceae</taxon>
        <taxon>Actibacterium</taxon>
    </lineage>
</organism>
<evidence type="ECO:0000256" key="3">
    <source>
        <dbReference type="ARBA" id="ARBA00022692"/>
    </source>
</evidence>
<evidence type="ECO:0000256" key="4">
    <source>
        <dbReference type="ARBA" id="ARBA00022989"/>
    </source>
</evidence>
<reference evidence="7 8" key="1">
    <citation type="submission" date="2013-04" db="EMBL/GenBank/DDBJ databases">
        <title>Shimia sp. 22II-S11-Z10 Genome Sequencing.</title>
        <authorList>
            <person name="Lai Q."/>
            <person name="Li G."/>
            <person name="Shao Z."/>
        </authorList>
    </citation>
    <scope>NUCLEOTIDE SEQUENCE [LARGE SCALE GENOMIC DNA]</scope>
    <source>
        <strain evidence="8">22II-S11-Z10</strain>
    </source>
</reference>
<keyword evidence="8" id="KW-1185">Reference proteome</keyword>
<proteinExistence type="predicted"/>
<dbReference type="Proteomes" id="UP000024836">
    <property type="component" value="Unassembled WGS sequence"/>
</dbReference>
<dbReference type="Pfam" id="PF02653">
    <property type="entry name" value="BPD_transp_2"/>
    <property type="match status" value="1"/>
</dbReference>
<dbReference type="eggNOG" id="COG1079">
    <property type="taxonomic scope" value="Bacteria"/>
</dbReference>
<dbReference type="PANTHER" id="PTHR43370:SF2">
    <property type="entry name" value="ABC TRANSPORTER PERMEASE PROTEIN"/>
    <property type="match status" value="1"/>
</dbReference>
<feature type="transmembrane region" description="Helical" evidence="6">
    <location>
        <begin position="217"/>
        <end position="236"/>
    </location>
</feature>
<evidence type="ECO:0000313" key="8">
    <source>
        <dbReference type="Proteomes" id="UP000024836"/>
    </source>
</evidence>
<keyword evidence="4 6" id="KW-1133">Transmembrane helix</keyword>
<protein>
    <submittedName>
        <fullName evidence="7">ABC transporter permease</fullName>
    </submittedName>
</protein>